<organism evidence="2 3">
    <name type="scientific">Imshaugia aleurites</name>
    <dbReference type="NCBI Taxonomy" id="172621"/>
    <lineage>
        <taxon>Eukaryota</taxon>
        <taxon>Fungi</taxon>
        <taxon>Dikarya</taxon>
        <taxon>Ascomycota</taxon>
        <taxon>Pezizomycotina</taxon>
        <taxon>Lecanoromycetes</taxon>
        <taxon>OSLEUM clade</taxon>
        <taxon>Lecanoromycetidae</taxon>
        <taxon>Lecanorales</taxon>
        <taxon>Lecanorineae</taxon>
        <taxon>Parmeliaceae</taxon>
        <taxon>Imshaugia</taxon>
    </lineage>
</organism>
<feature type="compositionally biased region" description="Basic and acidic residues" evidence="1">
    <location>
        <begin position="45"/>
        <end position="56"/>
    </location>
</feature>
<proteinExistence type="predicted"/>
<feature type="compositionally biased region" description="Polar residues" evidence="1">
    <location>
        <begin position="34"/>
        <end position="43"/>
    </location>
</feature>
<sequence>MSSTGSSESGSNPSMLHGHAAYVAAAAKEAIGSYTSSDMQTAGSADKEAAVDEMRAAKQASDAQGGEISKNQTLGKVEQSLGSAAGCEGMEEEGAKRQS</sequence>
<accession>A0A8H3FBL2</accession>
<evidence type="ECO:0000313" key="2">
    <source>
        <dbReference type="EMBL" id="CAF9921661.1"/>
    </source>
</evidence>
<comment type="caution">
    <text evidence="2">The sequence shown here is derived from an EMBL/GenBank/DDBJ whole genome shotgun (WGS) entry which is preliminary data.</text>
</comment>
<dbReference type="OrthoDB" id="9999611at2759"/>
<name>A0A8H3FBL2_9LECA</name>
<gene>
    <name evidence="2" type="ORF">IMSHALPRED_005238</name>
</gene>
<protein>
    <submittedName>
        <fullName evidence="2">Uncharacterized protein</fullName>
    </submittedName>
</protein>
<dbReference type="EMBL" id="CAJPDT010000028">
    <property type="protein sequence ID" value="CAF9921661.1"/>
    <property type="molecule type" value="Genomic_DNA"/>
</dbReference>
<dbReference type="AlphaFoldDB" id="A0A8H3FBL2"/>
<evidence type="ECO:0000256" key="1">
    <source>
        <dbReference type="SAM" id="MobiDB-lite"/>
    </source>
</evidence>
<feature type="region of interest" description="Disordered" evidence="1">
    <location>
        <begin position="34"/>
        <end position="99"/>
    </location>
</feature>
<reference evidence="2" key="1">
    <citation type="submission" date="2021-03" db="EMBL/GenBank/DDBJ databases">
        <authorList>
            <person name="Tagirdzhanova G."/>
        </authorList>
    </citation>
    <scope>NUCLEOTIDE SEQUENCE</scope>
</reference>
<evidence type="ECO:0000313" key="3">
    <source>
        <dbReference type="Proteomes" id="UP000664534"/>
    </source>
</evidence>
<dbReference type="Proteomes" id="UP000664534">
    <property type="component" value="Unassembled WGS sequence"/>
</dbReference>
<keyword evidence="3" id="KW-1185">Reference proteome</keyword>